<sequence>MFGEVGFSPWVNWESRTEVIGRKQPGVYFIARSKKEPEDFRVNNGSIIYIGETTNQTLGDRLRQFNTSAFNVKPGHSGGNTFRTTMSHDTDASMLWVSACPVEMGEVYTAAYIKYLERRLIWEYVCTYGCLPPCNTQ</sequence>
<keyword evidence="2" id="KW-1185">Reference proteome</keyword>
<proteinExistence type="predicted"/>
<gene>
    <name evidence="1" type="ORF">BTO32_06260</name>
</gene>
<dbReference type="EMBL" id="MSCW01000004">
    <property type="protein sequence ID" value="ONF44578.1"/>
    <property type="molecule type" value="Genomic_DNA"/>
</dbReference>
<evidence type="ECO:0000313" key="1">
    <source>
        <dbReference type="EMBL" id="ONF44578.1"/>
    </source>
</evidence>
<organism evidence="1 2">
    <name type="scientific">Marinobacter lutaoensis</name>
    <dbReference type="NCBI Taxonomy" id="135739"/>
    <lineage>
        <taxon>Bacteria</taxon>
        <taxon>Pseudomonadati</taxon>
        <taxon>Pseudomonadota</taxon>
        <taxon>Gammaproteobacteria</taxon>
        <taxon>Pseudomonadales</taxon>
        <taxon>Marinobacteraceae</taxon>
        <taxon>Marinobacter</taxon>
    </lineage>
</organism>
<name>A0A1V2DVC7_9GAMM</name>
<reference evidence="1 2" key="1">
    <citation type="submission" date="2016-12" db="EMBL/GenBank/DDBJ databases">
        <title>Marinobacter lutaoensis whole genome sequencing.</title>
        <authorList>
            <person name="Verma A."/>
            <person name="Krishnamurthi S."/>
        </authorList>
    </citation>
    <scope>NUCLEOTIDE SEQUENCE [LARGE SCALE GENOMIC DNA]</scope>
    <source>
        <strain evidence="1 2">T5054</strain>
    </source>
</reference>
<evidence type="ECO:0008006" key="3">
    <source>
        <dbReference type="Google" id="ProtNLM"/>
    </source>
</evidence>
<evidence type="ECO:0000313" key="2">
    <source>
        <dbReference type="Proteomes" id="UP000189339"/>
    </source>
</evidence>
<dbReference type="Proteomes" id="UP000189339">
    <property type="component" value="Unassembled WGS sequence"/>
</dbReference>
<accession>A0A1V2DVC7</accession>
<protein>
    <recommendedName>
        <fullName evidence="3">GIY-YIG domain-containing protein</fullName>
    </recommendedName>
</protein>
<dbReference type="AlphaFoldDB" id="A0A1V2DVC7"/>
<dbReference type="OrthoDB" id="6908530at2"/>
<comment type="caution">
    <text evidence="1">The sequence shown here is derived from an EMBL/GenBank/DDBJ whole genome shotgun (WGS) entry which is preliminary data.</text>
</comment>
<dbReference type="STRING" id="135739.BTO32_06260"/>